<keyword evidence="4" id="KW-1185">Reference proteome</keyword>
<dbReference type="Proteomes" id="UP001652660">
    <property type="component" value="Chromosome 11e"/>
</dbReference>
<dbReference type="InterPro" id="IPR004883">
    <property type="entry name" value="LOB"/>
</dbReference>
<reference evidence="4" key="1">
    <citation type="journal article" date="2025" name="Foods">
        <title>Unveiling the Microbial Signatures of Arabica Coffee Cherries: Insights into Ripeness Specific Diversity, Functional Traits, and Implications for Quality and Safety.</title>
        <authorList>
            <consortium name="RefSeq"/>
            <person name="Tenea G.N."/>
            <person name="Cifuentes V."/>
            <person name="Reyes P."/>
            <person name="Cevallos-Vallejos M."/>
        </authorList>
    </citation>
    <scope>NUCLEOTIDE SEQUENCE [LARGE SCALE GENOMIC DNA]</scope>
</reference>
<organism evidence="4 5">
    <name type="scientific">Coffea arabica</name>
    <name type="common">Arabian coffee</name>
    <dbReference type="NCBI Taxonomy" id="13443"/>
    <lineage>
        <taxon>Eukaryota</taxon>
        <taxon>Viridiplantae</taxon>
        <taxon>Streptophyta</taxon>
        <taxon>Embryophyta</taxon>
        <taxon>Tracheophyta</taxon>
        <taxon>Spermatophyta</taxon>
        <taxon>Magnoliopsida</taxon>
        <taxon>eudicotyledons</taxon>
        <taxon>Gunneridae</taxon>
        <taxon>Pentapetalae</taxon>
        <taxon>asterids</taxon>
        <taxon>lamiids</taxon>
        <taxon>Gentianales</taxon>
        <taxon>Rubiaceae</taxon>
        <taxon>Ixoroideae</taxon>
        <taxon>Gardenieae complex</taxon>
        <taxon>Bertiereae - Coffeeae clade</taxon>
        <taxon>Coffeeae</taxon>
        <taxon>Coffea</taxon>
    </lineage>
</organism>
<dbReference type="Pfam" id="PF03195">
    <property type="entry name" value="LOB"/>
    <property type="match status" value="1"/>
</dbReference>
<feature type="domain" description="LOB" evidence="3">
    <location>
        <begin position="5"/>
        <end position="106"/>
    </location>
</feature>
<evidence type="ECO:0000256" key="2">
    <source>
        <dbReference type="SAM" id="Coils"/>
    </source>
</evidence>
<dbReference type="AlphaFoldDB" id="A0A6P6VBG5"/>
<comment type="similarity">
    <text evidence="1">Belongs to the LOB domain-containing protein family.</text>
</comment>
<evidence type="ECO:0000259" key="3">
    <source>
        <dbReference type="PROSITE" id="PS50891"/>
    </source>
</evidence>
<dbReference type="RefSeq" id="XP_027099297.2">
    <property type="nucleotide sequence ID" value="XM_027243496.2"/>
</dbReference>
<reference evidence="5" key="2">
    <citation type="submission" date="2025-08" db="UniProtKB">
        <authorList>
            <consortium name="RefSeq"/>
        </authorList>
    </citation>
    <scope>IDENTIFICATION</scope>
    <source>
        <tissue evidence="5">Leaves</tissue>
    </source>
</reference>
<gene>
    <name evidence="5" type="primary">LOC113718602</name>
</gene>
<accession>A0A6P6VBG5</accession>
<dbReference type="GeneID" id="113718602"/>
<proteinExistence type="inferred from homology"/>
<dbReference type="PANTHER" id="PTHR31301:SF120">
    <property type="entry name" value="LOB DOMAIN-CONTAINING PROTEIN 23-RELATED"/>
    <property type="match status" value="1"/>
</dbReference>
<dbReference type="OrthoDB" id="684652at2759"/>
<evidence type="ECO:0000313" key="5">
    <source>
        <dbReference type="RefSeq" id="XP_027099297.2"/>
    </source>
</evidence>
<evidence type="ECO:0000313" key="4">
    <source>
        <dbReference type="Proteomes" id="UP001652660"/>
    </source>
</evidence>
<keyword evidence="2" id="KW-0175">Coiled coil</keyword>
<dbReference type="PROSITE" id="PS50891">
    <property type="entry name" value="LOB"/>
    <property type="match status" value="1"/>
</dbReference>
<evidence type="ECO:0000256" key="1">
    <source>
        <dbReference type="ARBA" id="ARBA00005474"/>
    </source>
</evidence>
<protein>
    <submittedName>
        <fullName evidence="5">LOB domain-containing protein 23-like</fullName>
    </submittedName>
</protein>
<sequence length="155" mass="17274">MMNSTRCAACKYLRRRCSPDCIFSPYFPPNNPQRFLEVHRIYGASNVAKMLEKAPVNQRAEAANSIHYEAHCRIKDPVYGCAGIITLLNQQINDAQCELAKIQAEIAALNGHHADILPPYQQITDASSFANYPVEGDGAFPATHDPSFPQFYLNS</sequence>
<dbReference type="PANTHER" id="PTHR31301">
    <property type="entry name" value="LOB DOMAIN-CONTAINING PROTEIN 4-RELATED"/>
    <property type="match status" value="1"/>
</dbReference>
<name>A0A6P6VBG5_COFAR</name>
<feature type="coiled-coil region" evidence="2">
    <location>
        <begin position="85"/>
        <end position="112"/>
    </location>
</feature>